<dbReference type="GO" id="GO:0019843">
    <property type="term" value="F:rRNA binding"/>
    <property type="evidence" value="ECO:0007669"/>
    <property type="project" value="UniProtKB-UniRule"/>
</dbReference>
<evidence type="ECO:0000256" key="4">
    <source>
        <dbReference type="ARBA" id="ARBA00022884"/>
    </source>
</evidence>
<proteinExistence type="inferred from homology"/>
<keyword evidence="2 5" id="KW-0690">Ribosome biogenesis</keyword>
<dbReference type="AlphaFoldDB" id="A0A1H3XQF2"/>
<keyword evidence="4 5" id="KW-0694">RNA-binding</keyword>
<dbReference type="STRING" id="1122198.SAMN02745729_101227"/>
<name>A0A1H3XQF2_9GAMM</name>
<evidence type="ECO:0000256" key="3">
    <source>
        <dbReference type="ARBA" id="ARBA00022730"/>
    </source>
</evidence>
<dbReference type="PIRSF" id="PIRSF016183">
    <property type="entry name" value="UCP016183"/>
    <property type="match status" value="1"/>
</dbReference>
<dbReference type="CDD" id="cd16331">
    <property type="entry name" value="YjgA-like"/>
    <property type="match status" value="1"/>
</dbReference>
<evidence type="ECO:0000256" key="5">
    <source>
        <dbReference type="HAMAP-Rule" id="MF_00765"/>
    </source>
</evidence>
<evidence type="ECO:0000313" key="8">
    <source>
        <dbReference type="Proteomes" id="UP000242469"/>
    </source>
</evidence>
<feature type="region of interest" description="Disordered" evidence="6">
    <location>
        <begin position="1"/>
        <end position="45"/>
    </location>
</feature>
<evidence type="ECO:0000256" key="2">
    <source>
        <dbReference type="ARBA" id="ARBA00022517"/>
    </source>
</evidence>
<keyword evidence="1 5" id="KW-0963">Cytoplasm</keyword>
<evidence type="ECO:0000256" key="6">
    <source>
        <dbReference type="SAM" id="MobiDB-lite"/>
    </source>
</evidence>
<evidence type="ECO:0000313" key="7">
    <source>
        <dbReference type="EMBL" id="SEA01609.1"/>
    </source>
</evidence>
<dbReference type="HAMAP" id="MF_00765">
    <property type="entry name" value="DarP"/>
    <property type="match status" value="1"/>
</dbReference>
<dbReference type="InterPro" id="IPR006839">
    <property type="entry name" value="DarP"/>
</dbReference>
<dbReference type="PANTHER" id="PTHR38101:SF1">
    <property type="entry name" value="UPF0307 PROTEIN YJGA"/>
    <property type="match status" value="1"/>
</dbReference>
<dbReference type="SUPFAM" id="SSF158710">
    <property type="entry name" value="PSPTO4464-like"/>
    <property type="match status" value="1"/>
</dbReference>
<accession>A0A1H3XQF2</accession>
<dbReference type="Pfam" id="PF04751">
    <property type="entry name" value="DarP"/>
    <property type="match status" value="1"/>
</dbReference>
<dbReference type="GO" id="GO:0043022">
    <property type="term" value="F:ribosome binding"/>
    <property type="evidence" value="ECO:0007669"/>
    <property type="project" value="UniProtKB-UniRule"/>
</dbReference>
<evidence type="ECO:0000256" key="1">
    <source>
        <dbReference type="ARBA" id="ARBA00022490"/>
    </source>
</evidence>
<dbReference type="Proteomes" id="UP000242469">
    <property type="component" value="Unassembled WGS sequence"/>
</dbReference>
<dbReference type="NCBIfam" id="NF003593">
    <property type="entry name" value="PRK05255.1-1"/>
    <property type="match status" value="1"/>
</dbReference>
<dbReference type="OrthoDB" id="5293604at2"/>
<keyword evidence="3 5" id="KW-0699">rRNA-binding</keyword>
<organism evidence="7 8">
    <name type="scientific">Marinobacterium iners DSM 11526</name>
    <dbReference type="NCBI Taxonomy" id="1122198"/>
    <lineage>
        <taxon>Bacteria</taxon>
        <taxon>Pseudomonadati</taxon>
        <taxon>Pseudomonadota</taxon>
        <taxon>Gammaproteobacteria</taxon>
        <taxon>Oceanospirillales</taxon>
        <taxon>Oceanospirillaceae</taxon>
        <taxon>Marinobacterium</taxon>
    </lineage>
</organism>
<dbReference type="EMBL" id="FNRJ01000001">
    <property type="protein sequence ID" value="SEA01609.1"/>
    <property type="molecule type" value="Genomic_DNA"/>
</dbReference>
<gene>
    <name evidence="5" type="primary">darP</name>
    <name evidence="7" type="ORF">SAMN02745729_101227</name>
</gene>
<reference evidence="8" key="1">
    <citation type="submission" date="2016-10" db="EMBL/GenBank/DDBJ databases">
        <authorList>
            <person name="Varghese N."/>
            <person name="Submissions S."/>
        </authorList>
    </citation>
    <scope>NUCLEOTIDE SEQUENCE [LARGE SCALE GENOMIC DNA]</scope>
    <source>
        <strain evidence="8">DSM 11526</strain>
    </source>
</reference>
<comment type="similarity">
    <text evidence="5">Belongs to the DarP family.</text>
</comment>
<dbReference type="InterPro" id="IPR023153">
    <property type="entry name" value="DarP_sf"/>
</dbReference>
<comment type="function">
    <text evidence="5">Member of a network of 50S ribosomal subunit biogenesis factors which assembles along the 30S-50S interface, preventing incorrect 23S rRNA structures from forming. Promotes peptidyl transferase center (PTC) maturation.</text>
</comment>
<dbReference type="GO" id="GO:0005829">
    <property type="term" value="C:cytosol"/>
    <property type="evidence" value="ECO:0007669"/>
    <property type="project" value="TreeGrafter"/>
</dbReference>
<dbReference type="PANTHER" id="PTHR38101">
    <property type="entry name" value="UPF0307 PROTEIN YJGA"/>
    <property type="match status" value="1"/>
</dbReference>
<comment type="subcellular location">
    <subcellularLocation>
        <location evidence="5">Cytoplasm</location>
    </subcellularLocation>
    <text evidence="5">Associates with late stage pre-50S ribosomal subunits.</text>
</comment>
<dbReference type="RefSeq" id="WP_091821756.1">
    <property type="nucleotide sequence ID" value="NZ_FNRJ01000001.1"/>
</dbReference>
<dbReference type="Gene3D" id="1.10.60.30">
    <property type="entry name" value="PSPTO4464-like domains"/>
    <property type="match status" value="2"/>
</dbReference>
<sequence>MSDFDHLQHDDEEQLPPSKSQLKRDADELQNLGQRMTELRPDQREKLPIDDRLRAALDEYSRIKANGAKRRHLQFIGKLMRTADADAIREVVDRFDSATAAHNQLFHELERWRERLISEDNETLQSFIAAHPGADIQHLRQLVRNAKRERQLEKPPVNARKLFKYIRELNEV</sequence>
<protein>
    <recommendedName>
        <fullName evidence="5">Dual-action ribosomal maturation protein DarP</fullName>
    </recommendedName>
    <alternativeName>
        <fullName evidence="5">Large ribosomal subunit assembly factor DarP</fullName>
    </alternativeName>
</protein>
<dbReference type="GO" id="GO:1902626">
    <property type="term" value="P:assembly of large subunit precursor of preribosome"/>
    <property type="evidence" value="ECO:0007669"/>
    <property type="project" value="UniProtKB-UniRule"/>
</dbReference>
<keyword evidence="8" id="KW-1185">Reference proteome</keyword>